<feature type="compositionally biased region" description="Basic and acidic residues" evidence="7">
    <location>
        <begin position="156"/>
        <end position="165"/>
    </location>
</feature>
<dbReference type="PANTHER" id="PTHR11705">
    <property type="entry name" value="PROTEASE FAMILY M14 CARBOXYPEPTIDASE A,B"/>
    <property type="match status" value="1"/>
</dbReference>
<comment type="caution">
    <text evidence="9">The sequence shown here is derived from an EMBL/GenBank/DDBJ whole genome shotgun (WGS) entry which is preliminary data.</text>
</comment>
<accession>A0ABD6AWG0</accession>
<keyword evidence="10" id="KW-1185">Reference proteome</keyword>
<feature type="compositionally biased region" description="Gly residues" evidence="7">
    <location>
        <begin position="198"/>
        <end position="222"/>
    </location>
</feature>
<dbReference type="InterPro" id="IPR000834">
    <property type="entry name" value="Peptidase_M14"/>
</dbReference>
<dbReference type="GO" id="GO:0004180">
    <property type="term" value="F:carboxypeptidase activity"/>
    <property type="evidence" value="ECO:0007669"/>
    <property type="project" value="UniProtKB-KW"/>
</dbReference>
<keyword evidence="6" id="KW-0482">Metalloprotease</keyword>
<proteinExistence type="inferred from homology"/>
<dbReference type="EMBL" id="JBHUDC010000005">
    <property type="protein sequence ID" value="MFD1513902.1"/>
    <property type="molecule type" value="Genomic_DNA"/>
</dbReference>
<dbReference type="Pfam" id="PF00246">
    <property type="entry name" value="Peptidase_M14"/>
    <property type="match status" value="1"/>
</dbReference>
<comment type="similarity">
    <text evidence="2">Belongs to the peptidase M14 family.</text>
</comment>
<dbReference type="Gene3D" id="3.40.630.10">
    <property type="entry name" value="Zn peptidases"/>
    <property type="match status" value="1"/>
</dbReference>
<evidence type="ECO:0000259" key="8">
    <source>
        <dbReference type="Pfam" id="PF00246"/>
    </source>
</evidence>
<evidence type="ECO:0000256" key="2">
    <source>
        <dbReference type="ARBA" id="ARBA00005988"/>
    </source>
</evidence>
<dbReference type="GO" id="GO:0006508">
    <property type="term" value="P:proteolysis"/>
    <property type="evidence" value="ECO:0007669"/>
    <property type="project" value="UniProtKB-KW"/>
</dbReference>
<keyword evidence="9" id="KW-0121">Carboxypeptidase</keyword>
<dbReference type="GO" id="GO:0008237">
    <property type="term" value="F:metallopeptidase activity"/>
    <property type="evidence" value="ECO:0007669"/>
    <property type="project" value="UniProtKB-KW"/>
</dbReference>
<dbReference type="SUPFAM" id="SSF53187">
    <property type="entry name" value="Zn-dependent exopeptidases"/>
    <property type="match status" value="1"/>
</dbReference>
<organism evidence="9 10">
    <name type="scientific">Halomarina rubra</name>
    <dbReference type="NCBI Taxonomy" id="2071873"/>
    <lineage>
        <taxon>Archaea</taxon>
        <taxon>Methanobacteriati</taxon>
        <taxon>Methanobacteriota</taxon>
        <taxon>Stenosarchaea group</taxon>
        <taxon>Halobacteria</taxon>
        <taxon>Halobacteriales</taxon>
        <taxon>Natronomonadaceae</taxon>
        <taxon>Halomarina</taxon>
    </lineage>
</organism>
<evidence type="ECO:0000256" key="7">
    <source>
        <dbReference type="SAM" id="MobiDB-lite"/>
    </source>
</evidence>
<gene>
    <name evidence="9" type="ORF">ACFSBT_11495</name>
</gene>
<dbReference type="PANTHER" id="PTHR11705:SF143">
    <property type="entry name" value="SLL0236 PROTEIN"/>
    <property type="match status" value="1"/>
</dbReference>
<evidence type="ECO:0000256" key="5">
    <source>
        <dbReference type="ARBA" id="ARBA00022833"/>
    </source>
</evidence>
<dbReference type="PROSITE" id="PS51257">
    <property type="entry name" value="PROKAR_LIPOPROTEIN"/>
    <property type="match status" value="1"/>
</dbReference>
<keyword evidence="5" id="KW-0862">Zinc</keyword>
<evidence type="ECO:0000256" key="1">
    <source>
        <dbReference type="ARBA" id="ARBA00001947"/>
    </source>
</evidence>
<evidence type="ECO:0000313" key="10">
    <source>
        <dbReference type="Proteomes" id="UP001597187"/>
    </source>
</evidence>
<feature type="region of interest" description="Disordered" evidence="7">
    <location>
        <begin position="454"/>
        <end position="486"/>
    </location>
</feature>
<sequence>MRRRQFLTTTGLAVAACGLPTVAAQDDEIPNPNAYLTNRQLYQQLRLLNRSDLVDLRRIGRSAGLGDPLWEVTVGEGETNVHLITQIHGDEPAGTDAIVKLLGQMVAEPDRYEDVLANLTITVVPRVNPDGAMFGWDADEDGDEDRITRRQNTQPWDDRDSRYEPYYHYAESGTDDLPAPDPPSGYDMNRDFNIRTDLGGGPGEGDGSENGKGKGNGMGKGQTNGNAPAEYLPEEWWTGYEDDGETRYRLDMPYEGYTLQASGLRLAPEVRAVTESFLRADPDYAITHHHQGIPSVPDTDPLEPSIMSVMAAFGPDYLEQAPFYDGESPVEDNVNPFIDQATSDRSLRLNRLVADRLAEETGPWDEFDTVTRYGYTTLWGSYLDSLCPQTNAAGMLYEISGQSDAVGSRAYGLKVEASRVGFEETFLELATDPELSSVDAGSYFDLPLAGDDYPVDDPEGTGRAAARGRFRSRATAPVRDDYARQV</sequence>
<keyword evidence="4" id="KW-0378">Hydrolase</keyword>
<keyword evidence="3" id="KW-0645">Protease</keyword>
<reference evidence="9 10" key="1">
    <citation type="journal article" date="2019" name="Int. J. Syst. Evol. Microbiol.">
        <title>The Global Catalogue of Microorganisms (GCM) 10K type strain sequencing project: providing services to taxonomists for standard genome sequencing and annotation.</title>
        <authorList>
            <consortium name="The Broad Institute Genomics Platform"/>
            <consortium name="The Broad Institute Genome Sequencing Center for Infectious Disease"/>
            <person name="Wu L."/>
            <person name="Ma J."/>
        </authorList>
    </citation>
    <scope>NUCLEOTIDE SEQUENCE [LARGE SCALE GENOMIC DNA]</scope>
    <source>
        <strain evidence="9 10">CGMCC 1.12563</strain>
    </source>
</reference>
<dbReference type="RefSeq" id="WP_250873864.1">
    <property type="nucleotide sequence ID" value="NZ_JALXFV010000005.1"/>
</dbReference>
<feature type="region of interest" description="Disordered" evidence="7">
    <location>
        <begin position="137"/>
        <end position="230"/>
    </location>
</feature>
<evidence type="ECO:0000256" key="4">
    <source>
        <dbReference type="ARBA" id="ARBA00022801"/>
    </source>
</evidence>
<dbReference type="AlphaFoldDB" id="A0ABD6AWG0"/>
<comment type="cofactor">
    <cofactor evidence="1">
        <name>Zn(2+)</name>
        <dbReference type="ChEBI" id="CHEBI:29105"/>
    </cofactor>
</comment>
<name>A0ABD6AWG0_9EURY</name>
<feature type="domain" description="Peptidase M14" evidence="8">
    <location>
        <begin position="49"/>
        <end position="274"/>
    </location>
</feature>
<protein>
    <submittedName>
        <fullName evidence="9">M14 family zinc carboxypeptidase</fullName>
    </submittedName>
</protein>
<dbReference type="Proteomes" id="UP001597187">
    <property type="component" value="Unassembled WGS sequence"/>
</dbReference>
<evidence type="ECO:0000256" key="6">
    <source>
        <dbReference type="ARBA" id="ARBA00023049"/>
    </source>
</evidence>
<evidence type="ECO:0000313" key="9">
    <source>
        <dbReference type="EMBL" id="MFD1513902.1"/>
    </source>
</evidence>
<evidence type="ECO:0000256" key="3">
    <source>
        <dbReference type="ARBA" id="ARBA00022670"/>
    </source>
</evidence>